<sequence length="477" mass="52887">MHALGLRGYQWRATASSEPSASIPHHFRPQRYNVILGALGKVFKVLFSPIYGRTPVQGLYLIGTPALDNSEYKFPTIVGQAFVNQQVTSGWDSDTARFLCTLSKIAHEDLMFDETRQRLLRRLNGVNATLVAGYQFLRMHHSAAPTGGQDLQSVQAAIIKVSKLGSAAPDAFVVAFRGSEPFAQADWFMDFDFILSNARLGHCPPRHGNLHSGFRLGLGLDLDLVHDLPSLVTFCRSYTDFPGQGLQARMGACQEPRSAYMMLADALTEANGRDLKITQDLPGLTTTCRSYTDFPSQGPVLRWDAYQEPQSAYSILVTALTQRLMREAIYVAGHSLGGGLAHLFAVTLMLRDCNGFGARLAQVYTYAQPRIGDKTFVATSNSVLKGKHNRAVNAVDIVPRTPPLKDTYIPNVLACLEQWVLKKHIIDYGHAGEARLCEKIVQVPQPTVLRLAFHIIPLVWAISDHFMGFYLNMYFSP</sequence>
<dbReference type="PANTHER" id="PTHR46086">
    <property type="entry name" value="ALPHA/BETA-HYDROLASES SUPERFAMILY PROTEIN"/>
    <property type="match status" value="1"/>
</dbReference>
<dbReference type="EMBL" id="JALJOU010000021">
    <property type="protein sequence ID" value="KAK9837521.1"/>
    <property type="molecule type" value="Genomic_DNA"/>
</dbReference>
<dbReference type="InterPro" id="IPR029058">
    <property type="entry name" value="AB_hydrolase_fold"/>
</dbReference>
<dbReference type="AlphaFoldDB" id="A0AAW1RWQ2"/>
<protein>
    <recommendedName>
        <fullName evidence="1">Fungal lipase-type domain-containing protein</fullName>
    </recommendedName>
</protein>
<dbReference type="PANTHER" id="PTHR46086:SF3">
    <property type="entry name" value="TRIACYLGLYCEROL LIPASE OBL1"/>
    <property type="match status" value="1"/>
</dbReference>
<dbReference type="GO" id="GO:0004806">
    <property type="term" value="F:triacylglycerol lipase activity"/>
    <property type="evidence" value="ECO:0007669"/>
    <property type="project" value="InterPro"/>
</dbReference>
<dbReference type="Gene3D" id="3.40.50.1820">
    <property type="entry name" value="alpha/beta hydrolase"/>
    <property type="match status" value="1"/>
</dbReference>
<reference evidence="2 3" key="1">
    <citation type="journal article" date="2024" name="Nat. Commun.">
        <title>Phylogenomics reveals the evolutionary origins of lichenization in chlorophyte algae.</title>
        <authorList>
            <person name="Puginier C."/>
            <person name="Libourel C."/>
            <person name="Otte J."/>
            <person name="Skaloud P."/>
            <person name="Haon M."/>
            <person name="Grisel S."/>
            <person name="Petersen M."/>
            <person name="Berrin J.G."/>
            <person name="Delaux P.M."/>
            <person name="Dal Grande F."/>
            <person name="Keller J."/>
        </authorList>
    </citation>
    <scope>NUCLEOTIDE SEQUENCE [LARGE SCALE GENOMIC DNA]</scope>
    <source>
        <strain evidence="2 3">SAG 245.80</strain>
    </source>
</reference>
<proteinExistence type="predicted"/>
<keyword evidence="3" id="KW-1185">Reference proteome</keyword>
<dbReference type="GO" id="GO:0006629">
    <property type="term" value="P:lipid metabolic process"/>
    <property type="evidence" value="ECO:0007669"/>
    <property type="project" value="InterPro"/>
</dbReference>
<dbReference type="SUPFAM" id="SSF53474">
    <property type="entry name" value="alpha/beta-Hydrolases"/>
    <property type="match status" value="1"/>
</dbReference>
<dbReference type="Proteomes" id="UP001445335">
    <property type="component" value="Unassembled WGS sequence"/>
</dbReference>
<dbReference type="InterPro" id="IPR044819">
    <property type="entry name" value="OBL-like"/>
</dbReference>
<gene>
    <name evidence="2" type="ORF">WJX81_008478</name>
</gene>
<dbReference type="Pfam" id="PF01764">
    <property type="entry name" value="Lipase_3"/>
    <property type="match status" value="1"/>
</dbReference>
<accession>A0AAW1RWQ2</accession>
<feature type="domain" description="Fungal lipase-type" evidence="1">
    <location>
        <begin position="318"/>
        <end position="404"/>
    </location>
</feature>
<name>A0AAW1RWQ2_9CHLO</name>
<evidence type="ECO:0000259" key="1">
    <source>
        <dbReference type="Pfam" id="PF01764"/>
    </source>
</evidence>
<evidence type="ECO:0000313" key="3">
    <source>
        <dbReference type="Proteomes" id="UP001445335"/>
    </source>
</evidence>
<comment type="caution">
    <text evidence="2">The sequence shown here is derived from an EMBL/GenBank/DDBJ whole genome shotgun (WGS) entry which is preliminary data.</text>
</comment>
<organism evidence="2 3">
    <name type="scientific">Elliptochloris bilobata</name>
    <dbReference type="NCBI Taxonomy" id="381761"/>
    <lineage>
        <taxon>Eukaryota</taxon>
        <taxon>Viridiplantae</taxon>
        <taxon>Chlorophyta</taxon>
        <taxon>core chlorophytes</taxon>
        <taxon>Trebouxiophyceae</taxon>
        <taxon>Trebouxiophyceae incertae sedis</taxon>
        <taxon>Elliptochloris clade</taxon>
        <taxon>Elliptochloris</taxon>
    </lineage>
</organism>
<dbReference type="InterPro" id="IPR002921">
    <property type="entry name" value="Fungal_lipase-type"/>
</dbReference>
<evidence type="ECO:0000313" key="2">
    <source>
        <dbReference type="EMBL" id="KAK9837521.1"/>
    </source>
</evidence>